<dbReference type="InterPro" id="IPR013783">
    <property type="entry name" value="Ig-like_fold"/>
</dbReference>
<dbReference type="AlphaFoldDB" id="A0AAY4BZ10"/>
<feature type="signal peptide" evidence="2">
    <location>
        <begin position="1"/>
        <end position="22"/>
    </location>
</feature>
<dbReference type="InterPro" id="IPR050650">
    <property type="entry name" value="Type-II_Cytokine-TF_Rcpt"/>
</dbReference>
<dbReference type="RefSeq" id="XP_028839739.1">
    <property type="nucleotide sequence ID" value="XM_028983906.1"/>
</dbReference>
<dbReference type="InterPro" id="IPR036116">
    <property type="entry name" value="FN3_sf"/>
</dbReference>
<name>A0AAY4BZ10_9TELE</name>
<dbReference type="PROSITE" id="PS50853">
    <property type="entry name" value="FN3"/>
    <property type="match status" value="1"/>
</dbReference>
<reference evidence="4" key="2">
    <citation type="submission" date="2025-08" db="UniProtKB">
        <authorList>
            <consortium name="Ensembl"/>
        </authorList>
    </citation>
    <scope>IDENTIFICATION</scope>
</reference>
<evidence type="ECO:0000256" key="1">
    <source>
        <dbReference type="SAM" id="Phobius"/>
    </source>
</evidence>
<keyword evidence="5" id="KW-1185">Reference proteome</keyword>
<dbReference type="RefSeq" id="XP_028839738.1">
    <property type="nucleotide sequence ID" value="XM_028983905.1"/>
</dbReference>
<dbReference type="GO" id="GO:0005886">
    <property type="term" value="C:plasma membrane"/>
    <property type="evidence" value="ECO:0007669"/>
    <property type="project" value="TreeGrafter"/>
</dbReference>
<dbReference type="PANTHER" id="PTHR20859:SF93">
    <property type="entry name" value="CYTOKINE RECEPTOR FAMILY MEMBER B12-RELATED"/>
    <property type="match status" value="1"/>
</dbReference>
<gene>
    <name evidence="4" type="primary">crfb12</name>
</gene>
<sequence length="400" mass="45543">MILLRVSCLTCFLSCWLQAAGSLSSPENLTVEVLDLLCSVHWQPSPQNPENTTYLLELQKRQGNWTQVESCAYTPVTRCSLSLDDPQEVYFTRVRAIWTNESSAWTDPKFFVPIRETRLSPPSVKISAQGSNITVWVNHNLTTIIHNLMFDIRLSSSDGSTQLTEVLARDSTSFPNLPTDKYCITASVYFSQSKSHFSEECVNLHPDDSKYWGIITATVILLGLFLGFILVTVSFYMHPGTKNIVFPVVLEITAGRPTVMVFETEECLFVSESQQLRLKDYVARLWYENEDGYTNRRSLTQDVQLEWEQRSEEQQTVPLNLEKNTKVHLSSPIPTYTIEMDIEDELSSDAKSLTSLSFCDHQSLVEECRMEAPDLDSYSEGSVGDETKFYTDYEPRPLVL</sequence>
<reference evidence="4" key="3">
    <citation type="submission" date="2025-09" db="UniProtKB">
        <authorList>
            <consortium name="Ensembl"/>
        </authorList>
    </citation>
    <scope>IDENTIFICATION</scope>
</reference>
<dbReference type="Proteomes" id="UP000694580">
    <property type="component" value="Chromosome 6"/>
</dbReference>
<keyword evidence="2" id="KW-0732">Signal</keyword>
<feature type="domain" description="Fibronectin type-III" evidence="3">
    <location>
        <begin position="25"/>
        <end position="117"/>
    </location>
</feature>
<evidence type="ECO:0000313" key="4">
    <source>
        <dbReference type="Ensembl" id="ENSDCDP00010025456.1"/>
    </source>
</evidence>
<feature type="transmembrane region" description="Helical" evidence="1">
    <location>
        <begin position="211"/>
        <end position="236"/>
    </location>
</feature>
<keyword evidence="1" id="KW-1133">Transmembrane helix</keyword>
<protein>
    <recommendedName>
        <fullName evidence="3">Fibronectin type-III domain-containing protein</fullName>
    </recommendedName>
</protein>
<dbReference type="PANTHER" id="PTHR20859">
    <property type="entry name" value="INTERFERON/INTERLEUKIN RECEPTOR"/>
    <property type="match status" value="1"/>
</dbReference>
<evidence type="ECO:0000256" key="2">
    <source>
        <dbReference type="SAM" id="SignalP"/>
    </source>
</evidence>
<dbReference type="Pfam" id="PF01108">
    <property type="entry name" value="Tissue_fac"/>
    <property type="match status" value="1"/>
</dbReference>
<dbReference type="GO" id="GO:0004896">
    <property type="term" value="F:cytokine receptor activity"/>
    <property type="evidence" value="ECO:0007669"/>
    <property type="project" value="TreeGrafter"/>
</dbReference>
<dbReference type="GeneID" id="114792604"/>
<accession>A0AAY4BZ10</accession>
<dbReference type="Gene3D" id="2.60.40.10">
    <property type="entry name" value="Immunoglobulins"/>
    <property type="match status" value="1"/>
</dbReference>
<dbReference type="GeneTree" id="ENSGT00390000012668"/>
<reference evidence="4 5" key="1">
    <citation type="submission" date="2020-06" db="EMBL/GenBank/DDBJ databases">
        <authorList>
            <consortium name="Wellcome Sanger Institute Data Sharing"/>
        </authorList>
    </citation>
    <scope>NUCLEOTIDE SEQUENCE [LARGE SCALE GENOMIC DNA]</scope>
</reference>
<proteinExistence type="predicted"/>
<organism evidence="4 5">
    <name type="scientific">Denticeps clupeoides</name>
    <name type="common">denticle herring</name>
    <dbReference type="NCBI Taxonomy" id="299321"/>
    <lineage>
        <taxon>Eukaryota</taxon>
        <taxon>Metazoa</taxon>
        <taxon>Chordata</taxon>
        <taxon>Craniata</taxon>
        <taxon>Vertebrata</taxon>
        <taxon>Euteleostomi</taxon>
        <taxon>Actinopterygii</taxon>
        <taxon>Neopterygii</taxon>
        <taxon>Teleostei</taxon>
        <taxon>Clupei</taxon>
        <taxon>Clupeiformes</taxon>
        <taxon>Denticipitoidei</taxon>
        <taxon>Denticipitidae</taxon>
        <taxon>Denticeps</taxon>
    </lineage>
</organism>
<evidence type="ECO:0000259" key="3">
    <source>
        <dbReference type="PROSITE" id="PS50853"/>
    </source>
</evidence>
<evidence type="ECO:0000313" key="5">
    <source>
        <dbReference type="Proteomes" id="UP000694580"/>
    </source>
</evidence>
<keyword evidence="1" id="KW-0472">Membrane</keyword>
<dbReference type="RefSeq" id="XP_028839737.1">
    <property type="nucleotide sequence ID" value="XM_028983904.1"/>
</dbReference>
<dbReference type="InterPro" id="IPR003961">
    <property type="entry name" value="FN3_dom"/>
</dbReference>
<keyword evidence="1" id="KW-0812">Transmembrane</keyword>
<feature type="chain" id="PRO_5044310750" description="Fibronectin type-III domain-containing protein" evidence="2">
    <location>
        <begin position="23"/>
        <end position="400"/>
    </location>
</feature>
<dbReference type="SUPFAM" id="SSF49265">
    <property type="entry name" value="Fibronectin type III"/>
    <property type="match status" value="2"/>
</dbReference>
<dbReference type="Ensembl" id="ENSDCDT00010031550.1">
    <property type="protein sequence ID" value="ENSDCDP00010025456.1"/>
    <property type="gene ID" value="ENSDCDG00010016205.1"/>
</dbReference>